<dbReference type="Gene3D" id="3.40.50.300">
    <property type="entry name" value="P-loop containing nucleotide triphosphate hydrolases"/>
    <property type="match status" value="1"/>
</dbReference>
<name>A0A0A0HZJ1_CLONO</name>
<dbReference type="GO" id="GO:0016887">
    <property type="term" value="F:ATP hydrolysis activity"/>
    <property type="evidence" value="ECO:0007669"/>
    <property type="project" value="InterPro"/>
</dbReference>
<dbReference type="InterPro" id="IPR027417">
    <property type="entry name" value="P-loop_NTPase"/>
</dbReference>
<dbReference type="PANTHER" id="PTHR43581:SF2">
    <property type="entry name" value="EXCINUCLEASE ATPASE SUBUNIT"/>
    <property type="match status" value="1"/>
</dbReference>
<accession>A0A0A0HZJ1</accession>
<reference evidence="3 4" key="1">
    <citation type="submission" date="2014-01" db="EMBL/GenBank/DDBJ databases">
        <title>Plasmidome dynamics in the species complex Clostridium novyi sensu lato converts strains of independent lineages into distinctly different pathogens.</title>
        <authorList>
            <person name="Skarin H."/>
            <person name="Segerman B."/>
        </authorList>
    </citation>
    <scope>NUCLEOTIDE SEQUENCE [LARGE SCALE GENOMIC DNA]</scope>
    <source>
        <strain evidence="3 4">4552</strain>
    </source>
</reference>
<comment type="caution">
    <text evidence="3">The sequence shown here is derived from an EMBL/GenBank/DDBJ whole genome shotgun (WGS) entry which is preliminary data.</text>
</comment>
<proteinExistence type="predicted"/>
<dbReference type="PANTHER" id="PTHR43581">
    <property type="entry name" value="ATP/GTP PHOSPHATASE"/>
    <property type="match status" value="1"/>
</dbReference>
<gene>
    <name evidence="3" type="ORF">Z968_12410</name>
</gene>
<organism evidence="3 4">
    <name type="scientific">Clostridium novyi A str. 4552</name>
    <dbReference type="NCBI Taxonomy" id="1444289"/>
    <lineage>
        <taxon>Bacteria</taxon>
        <taxon>Bacillati</taxon>
        <taxon>Bacillota</taxon>
        <taxon>Clostridia</taxon>
        <taxon>Eubacteriales</taxon>
        <taxon>Clostridiaceae</taxon>
        <taxon>Clostridium</taxon>
    </lineage>
</organism>
<dbReference type="GO" id="GO:0005524">
    <property type="term" value="F:ATP binding"/>
    <property type="evidence" value="ECO:0007669"/>
    <property type="project" value="InterPro"/>
</dbReference>
<dbReference type="RefSeq" id="WP_039256298.1">
    <property type="nucleotide sequence ID" value="NZ_JENJ01000092.1"/>
</dbReference>
<dbReference type="Proteomes" id="UP000030012">
    <property type="component" value="Unassembled WGS sequence"/>
</dbReference>
<dbReference type="Pfam" id="PF13304">
    <property type="entry name" value="AAA_21"/>
    <property type="match status" value="1"/>
</dbReference>
<dbReference type="EMBL" id="JENJ01000092">
    <property type="protein sequence ID" value="KGM93873.1"/>
    <property type="molecule type" value="Genomic_DNA"/>
</dbReference>
<protein>
    <recommendedName>
        <fullName evidence="2">ATPase AAA-type core domain-containing protein</fullName>
    </recommendedName>
</protein>
<dbReference type="InterPro" id="IPR051396">
    <property type="entry name" value="Bact_Antivir_Def_Nuclease"/>
</dbReference>
<evidence type="ECO:0000259" key="2">
    <source>
        <dbReference type="Pfam" id="PF13304"/>
    </source>
</evidence>
<feature type="coiled-coil region" evidence="1">
    <location>
        <begin position="215"/>
        <end position="261"/>
    </location>
</feature>
<dbReference type="InterPro" id="IPR003959">
    <property type="entry name" value="ATPase_AAA_core"/>
</dbReference>
<evidence type="ECO:0000313" key="3">
    <source>
        <dbReference type="EMBL" id="KGM93873.1"/>
    </source>
</evidence>
<evidence type="ECO:0000313" key="4">
    <source>
        <dbReference type="Proteomes" id="UP000030012"/>
    </source>
</evidence>
<keyword evidence="1" id="KW-0175">Coiled coil</keyword>
<feature type="domain" description="ATPase AAA-type core" evidence="2">
    <location>
        <begin position="4"/>
        <end position="86"/>
    </location>
</feature>
<evidence type="ECO:0000256" key="1">
    <source>
        <dbReference type="SAM" id="Coils"/>
    </source>
</evidence>
<dbReference type="AlphaFoldDB" id="A0A0A0HZJ1"/>
<dbReference type="SUPFAM" id="SSF52540">
    <property type="entry name" value="P-loop containing nucleoside triphosphate hydrolases"/>
    <property type="match status" value="2"/>
</dbReference>
<sequence length="267" mass="31458">IKIKFENLSEGENEFLDVLTRIRESLKNSNVRYGDTVILLLDEPDRRFHPEWSRRFISILLNTLSELENVKSKYQIIISTHSPFMVSDVPSDNLILLDSGIEKNEKDEKNTFKTKNKEGISETFGNNIHTILSNEFFLKSTIGEFSKIKIQESIRYMMEYKKYINQSLTNIPLEFQNLKLEEKKKEIKYLIKIIGEPLIKRKLQEMYSTTFPSEQKDYELKIRKLQQEKAKLKRIINEKDLDSIDNVMKLLNNAIKELQSKADDNND</sequence>
<feature type="non-terminal residue" evidence="3">
    <location>
        <position position="1"/>
    </location>
</feature>